<organism evidence="2 3">
    <name type="scientific">Salinihabitans flavidus</name>
    <dbReference type="NCBI Taxonomy" id="569882"/>
    <lineage>
        <taxon>Bacteria</taxon>
        <taxon>Pseudomonadati</taxon>
        <taxon>Pseudomonadota</taxon>
        <taxon>Alphaproteobacteria</taxon>
        <taxon>Rhodobacterales</taxon>
        <taxon>Roseobacteraceae</taxon>
        <taxon>Salinihabitans</taxon>
    </lineage>
</organism>
<gene>
    <name evidence="2" type="ORF">SAMN04490248_101259</name>
</gene>
<keyword evidence="3" id="KW-1185">Reference proteome</keyword>
<keyword evidence="2" id="KW-0969">Cilium</keyword>
<evidence type="ECO:0000313" key="2">
    <source>
        <dbReference type="EMBL" id="SEO07642.1"/>
    </source>
</evidence>
<dbReference type="SUPFAM" id="SSF158791">
    <property type="entry name" value="MgtE N-terminal domain-like"/>
    <property type="match status" value="1"/>
</dbReference>
<sequence length="199" mass="21442">MTKAPKKTSGRRPGKGSLMVIALLLVGSALIRLGTEAGQAIAKESDPPSGERTELSQPANCEPPEDMRELLGVFRAREDRLVQREAEVRNRMQALSVADEQIGKRMTALQQAEERLRETIALADSAAEGDLSRLTEVYETMKSKEAAALFEEMDPVFAAGFLARMKPDAAAGIMAGLTPKSAYTISVVLAGRNANVPTE</sequence>
<dbReference type="Proteomes" id="UP000198893">
    <property type="component" value="Unassembled WGS sequence"/>
</dbReference>
<evidence type="ECO:0000313" key="3">
    <source>
        <dbReference type="Proteomes" id="UP000198893"/>
    </source>
</evidence>
<keyword evidence="2" id="KW-0282">Flagellum</keyword>
<dbReference type="STRING" id="569882.SAMN04490248_101259"/>
<keyword evidence="2" id="KW-0966">Cell projection</keyword>
<dbReference type="RefSeq" id="WP_093114819.1">
    <property type="nucleotide sequence ID" value="NZ_FODS01000001.1"/>
</dbReference>
<dbReference type="AlphaFoldDB" id="A0A1H8LR56"/>
<dbReference type="EMBL" id="FODS01000001">
    <property type="protein sequence ID" value="SEO07642.1"/>
    <property type="molecule type" value="Genomic_DNA"/>
</dbReference>
<evidence type="ECO:0000256" key="1">
    <source>
        <dbReference type="SAM" id="MobiDB-lite"/>
    </source>
</evidence>
<proteinExistence type="predicted"/>
<protein>
    <submittedName>
        <fullName evidence="2">Flagellar motility protein MotE, a chaperone for MotC folding</fullName>
    </submittedName>
</protein>
<feature type="compositionally biased region" description="Basic and acidic residues" evidence="1">
    <location>
        <begin position="43"/>
        <end position="54"/>
    </location>
</feature>
<accession>A0A1H8LR56</accession>
<feature type="region of interest" description="Disordered" evidence="1">
    <location>
        <begin position="41"/>
        <end position="64"/>
    </location>
</feature>
<name>A0A1H8LR56_9RHOB</name>
<reference evidence="2 3" key="1">
    <citation type="submission" date="2016-10" db="EMBL/GenBank/DDBJ databases">
        <authorList>
            <person name="de Groot N.N."/>
        </authorList>
    </citation>
    <scope>NUCLEOTIDE SEQUENCE [LARGE SCALE GENOMIC DNA]</scope>
    <source>
        <strain evidence="2 3">DSM 27842</strain>
    </source>
</reference>
<dbReference type="OrthoDB" id="9791432at2"/>